<dbReference type="AlphaFoldDB" id="A0A420DK66"/>
<dbReference type="EMBL" id="RAQK01000002">
    <property type="protein sequence ID" value="RKE94630.1"/>
    <property type="molecule type" value="Genomic_DNA"/>
</dbReference>
<organism evidence="1 2">
    <name type="scientific">Sulfitobacter guttiformis</name>
    <dbReference type="NCBI Taxonomy" id="74349"/>
    <lineage>
        <taxon>Bacteria</taxon>
        <taxon>Pseudomonadati</taxon>
        <taxon>Pseudomonadota</taxon>
        <taxon>Alphaproteobacteria</taxon>
        <taxon>Rhodobacterales</taxon>
        <taxon>Roseobacteraceae</taxon>
        <taxon>Sulfitobacter</taxon>
    </lineage>
</organism>
<accession>A0A420DK66</accession>
<dbReference type="Proteomes" id="UP000284407">
    <property type="component" value="Unassembled WGS sequence"/>
</dbReference>
<keyword evidence="2" id="KW-1185">Reference proteome</keyword>
<evidence type="ECO:0000313" key="2">
    <source>
        <dbReference type="Proteomes" id="UP000284407"/>
    </source>
</evidence>
<sequence length="79" mass="8620">MGMAHTTWGAVVGTPYCRNPAKKGLFLRVAMQRYLQPPDYGLKLGEEIGVKKGGVTLRSGGDLRFQAALLVKLILCKDD</sequence>
<comment type="caution">
    <text evidence="1">The sequence shown here is derived from an EMBL/GenBank/DDBJ whole genome shotgun (WGS) entry which is preliminary data.</text>
</comment>
<evidence type="ECO:0000313" key="1">
    <source>
        <dbReference type="EMBL" id="RKE94630.1"/>
    </source>
</evidence>
<protein>
    <submittedName>
        <fullName evidence="1">Uncharacterized protein</fullName>
    </submittedName>
</protein>
<name>A0A420DK66_9RHOB</name>
<gene>
    <name evidence="1" type="ORF">C8N30_3761</name>
</gene>
<dbReference type="STRING" id="1443111.Z949_692"/>
<proteinExistence type="predicted"/>
<reference evidence="1 2" key="1">
    <citation type="submission" date="2018-09" db="EMBL/GenBank/DDBJ databases">
        <title>Genomic Encyclopedia of Archaeal and Bacterial Type Strains, Phase II (KMG-II): from individual species to whole genera.</title>
        <authorList>
            <person name="Goeker M."/>
        </authorList>
    </citation>
    <scope>NUCLEOTIDE SEQUENCE [LARGE SCALE GENOMIC DNA]</scope>
    <source>
        <strain evidence="1 2">DSM 11458</strain>
    </source>
</reference>